<evidence type="ECO:0000256" key="1">
    <source>
        <dbReference type="ARBA" id="ARBA00023002"/>
    </source>
</evidence>
<evidence type="ECO:0000313" key="3">
    <source>
        <dbReference type="EMBL" id="RMX07326.1"/>
    </source>
</evidence>
<accession>A0A3M6QWC8</accession>
<name>A0A3M6QWC8_9BURK</name>
<dbReference type="Gene3D" id="3.50.50.60">
    <property type="entry name" value="FAD/NAD(P)-binding domain"/>
    <property type="match status" value="1"/>
</dbReference>
<dbReference type="OrthoDB" id="9342835at2"/>
<dbReference type="AlphaFoldDB" id="A0A3M6QWC8"/>
<dbReference type="PANTHER" id="PTHR13847:SF281">
    <property type="entry name" value="FAD DEPENDENT OXIDOREDUCTASE DOMAIN-CONTAINING PROTEIN"/>
    <property type="match status" value="1"/>
</dbReference>
<gene>
    <name evidence="3" type="ORF">EBQ34_14690</name>
</gene>
<proteinExistence type="predicted"/>
<dbReference type="Proteomes" id="UP000275180">
    <property type="component" value="Unassembled WGS sequence"/>
</dbReference>
<dbReference type="InterPro" id="IPR006076">
    <property type="entry name" value="FAD-dep_OxRdtase"/>
</dbReference>
<dbReference type="Pfam" id="PF01266">
    <property type="entry name" value="DAO"/>
    <property type="match status" value="1"/>
</dbReference>
<evidence type="ECO:0000259" key="2">
    <source>
        <dbReference type="Pfam" id="PF01266"/>
    </source>
</evidence>
<organism evidence="3 4">
    <name type="scientific">Vandammella animalimorsus</name>
    <dbReference type="NCBI Taxonomy" id="2029117"/>
    <lineage>
        <taxon>Bacteria</taxon>
        <taxon>Pseudomonadati</taxon>
        <taxon>Pseudomonadota</taxon>
        <taxon>Betaproteobacteria</taxon>
        <taxon>Burkholderiales</taxon>
        <taxon>Comamonadaceae</taxon>
        <taxon>Vandammella</taxon>
    </lineage>
</organism>
<dbReference type="GO" id="GO:0005737">
    <property type="term" value="C:cytoplasm"/>
    <property type="evidence" value="ECO:0007669"/>
    <property type="project" value="TreeGrafter"/>
</dbReference>
<evidence type="ECO:0000313" key="4">
    <source>
        <dbReference type="Proteomes" id="UP000275180"/>
    </source>
</evidence>
<sequence>MPRSVGRLPADDCTNGWSALLPARTPRAPLQENLTVDWLVIGGGYAGIAAARQLARQQPRASIALMEAGVIGENASGRNSGFAIDLPHASGSSPDLMEQGRRAIHVGRFALDELNSLVQEHGIECDWELRGRYHVAVTPNVAEQSLKTYIHNLEAWNEPHQWLSRADLRERLGTDYYYAGIYTPGTYLMNPAALVRGLADSLPLQVRLFENSPVIEAQLNGEAPYVRSAQGSIRAGKAILAVNAFSQSFGVYRDCQIPVLLFASLSPVLSDSQIASLGSDATWGLTPAHGVAGSTLRLTRDRRLMIRQGFEYSPELRTSERRRAKAKAMSQKLLRRRFPQLGAIELEHFWMGWLAVSHNHAPAFGQIAKHAYAVSCCNGSGIVRHTAAGMLIADFALGQNNPLIDDFLAQGKANYIPPRPLRDIGVGLALAWTVWRGRAEQ</sequence>
<dbReference type="InterPro" id="IPR036188">
    <property type="entry name" value="FAD/NAD-bd_sf"/>
</dbReference>
<dbReference type="GO" id="GO:0016491">
    <property type="term" value="F:oxidoreductase activity"/>
    <property type="evidence" value="ECO:0007669"/>
    <property type="project" value="UniProtKB-KW"/>
</dbReference>
<protein>
    <submittedName>
        <fullName evidence="3">FAD-dependent oxidoreductase</fullName>
    </submittedName>
</protein>
<reference evidence="3 4" key="1">
    <citation type="submission" date="2018-10" db="EMBL/GenBank/DDBJ databases">
        <title>Comamonadaceae CDC group NO-1 genome sequencing and assembly.</title>
        <authorList>
            <person name="Bernier A.-M."/>
            <person name="Bernard K."/>
        </authorList>
    </citation>
    <scope>NUCLEOTIDE SEQUENCE [LARGE SCALE GENOMIC DNA]</scope>
    <source>
        <strain evidence="3 4">NML180582</strain>
    </source>
</reference>
<feature type="domain" description="FAD dependent oxidoreductase" evidence="2">
    <location>
        <begin position="37"/>
        <end position="394"/>
    </location>
</feature>
<dbReference type="EMBL" id="RDQJ01000045">
    <property type="protein sequence ID" value="RMX07326.1"/>
    <property type="molecule type" value="Genomic_DNA"/>
</dbReference>
<dbReference type="PANTHER" id="PTHR13847">
    <property type="entry name" value="SARCOSINE DEHYDROGENASE-RELATED"/>
    <property type="match status" value="1"/>
</dbReference>
<dbReference type="Gene3D" id="3.30.9.10">
    <property type="entry name" value="D-Amino Acid Oxidase, subunit A, domain 2"/>
    <property type="match status" value="1"/>
</dbReference>
<dbReference type="RefSeq" id="WP_122246043.1">
    <property type="nucleotide sequence ID" value="NZ_RDQJ01000045.1"/>
</dbReference>
<keyword evidence="1" id="KW-0560">Oxidoreductase</keyword>
<dbReference type="SUPFAM" id="SSF51905">
    <property type="entry name" value="FAD/NAD(P)-binding domain"/>
    <property type="match status" value="1"/>
</dbReference>
<comment type="caution">
    <text evidence="3">The sequence shown here is derived from an EMBL/GenBank/DDBJ whole genome shotgun (WGS) entry which is preliminary data.</text>
</comment>